<gene>
    <name evidence="6" type="ORF">G7078_07760</name>
</gene>
<dbReference type="EMBL" id="CP049871">
    <property type="protein sequence ID" value="QIL02687.1"/>
    <property type="molecule type" value="Genomic_DNA"/>
</dbReference>
<dbReference type="GO" id="GO:0016020">
    <property type="term" value="C:membrane"/>
    <property type="evidence" value="ECO:0007669"/>
    <property type="project" value="UniProtKB-SubCell"/>
</dbReference>
<feature type="transmembrane region" description="Helical" evidence="5">
    <location>
        <begin position="93"/>
        <end position="115"/>
    </location>
</feature>
<dbReference type="Pfam" id="PF04140">
    <property type="entry name" value="ICMT"/>
    <property type="match status" value="1"/>
</dbReference>
<evidence type="ECO:0000256" key="5">
    <source>
        <dbReference type="SAM" id="Phobius"/>
    </source>
</evidence>
<organism evidence="6 7">
    <name type="scientific">Sphingomonas sinipercae</name>
    <dbReference type="NCBI Taxonomy" id="2714944"/>
    <lineage>
        <taxon>Bacteria</taxon>
        <taxon>Pseudomonadati</taxon>
        <taxon>Pseudomonadota</taxon>
        <taxon>Alphaproteobacteria</taxon>
        <taxon>Sphingomonadales</taxon>
        <taxon>Sphingomonadaceae</taxon>
        <taxon>Sphingomonas</taxon>
    </lineage>
</organism>
<keyword evidence="4 5" id="KW-0472">Membrane</keyword>
<dbReference type="Proteomes" id="UP000502502">
    <property type="component" value="Chromosome"/>
</dbReference>
<keyword evidence="3 5" id="KW-1133">Transmembrane helix</keyword>
<dbReference type="GO" id="GO:0004671">
    <property type="term" value="F:protein C-terminal S-isoprenylcysteine carboxyl O-methyltransferase activity"/>
    <property type="evidence" value="ECO:0007669"/>
    <property type="project" value="InterPro"/>
</dbReference>
<evidence type="ECO:0000256" key="1">
    <source>
        <dbReference type="ARBA" id="ARBA00004141"/>
    </source>
</evidence>
<evidence type="ECO:0000256" key="3">
    <source>
        <dbReference type="ARBA" id="ARBA00022989"/>
    </source>
</evidence>
<evidence type="ECO:0000256" key="2">
    <source>
        <dbReference type="ARBA" id="ARBA00022692"/>
    </source>
</evidence>
<dbReference type="RefSeq" id="WP_166094705.1">
    <property type="nucleotide sequence ID" value="NZ_CP049871.1"/>
</dbReference>
<accession>A0A6G7ZNW4</accession>
<feature type="transmembrane region" description="Helical" evidence="5">
    <location>
        <begin position="136"/>
        <end position="159"/>
    </location>
</feature>
<keyword evidence="2 5" id="KW-0812">Transmembrane</keyword>
<reference evidence="6 7" key="1">
    <citation type="submission" date="2020-03" db="EMBL/GenBank/DDBJ databases">
        <title>Sphingomonas sp. nov., isolated from fish.</title>
        <authorList>
            <person name="Hyun D.-W."/>
            <person name="Bae J.-W."/>
        </authorList>
    </citation>
    <scope>NUCLEOTIDE SEQUENCE [LARGE SCALE GENOMIC DNA]</scope>
    <source>
        <strain evidence="6 7">HDW15C</strain>
    </source>
</reference>
<evidence type="ECO:0000313" key="6">
    <source>
        <dbReference type="EMBL" id="QIL02687.1"/>
    </source>
</evidence>
<feature type="transmembrane region" description="Helical" evidence="5">
    <location>
        <begin position="63"/>
        <end position="81"/>
    </location>
</feature>
<feature type="transmembrane region" description="Helical" evidence="5">
    <location>
        <begin position="33"/>
        <end position="51"/>
    </location>
</feature>
<dbReference type="Gene3D" id="1.20.120.1630">
    <property type="match status" value="1"/>
</dbReference>
<proteinExistence type="predicted"/>
<dbReference type="KEGG" id="ssin:G7078_07760"/>
<comment type="subcellular location">
    <subcellularLocation>
        <location evidence="1">Membrane</location>
        <topology evidence="1">Multi-pass membrane protein</topology>
    </subcellularLocation>
</comment>
<feature type="transmembrane region" description="Helical" evidence="5">
    <location>
        <begin position="12"/>
        <end position="27"/>
    </location>
</feature>
<sequence length="201" mass="22542">MHTNRILDWGERLFLVALAATFLQAILPRVFEHPYVILLAISECLPVVLILIRKPGTMTRDPLAWLFAFLGTAAPLLVRPAPGGFAMIPEPVVAAMMMSGVAVNILAKVALWRSFGLAPANRGVRSGGLYRLVRHPMYLGYFISQLAFLLANFTVGNIVKYALTWSMQLLRIREEEKFLSADPAYRELQGRVRYRVLPGLY</sequence>
<name>A0A6G7ZNW4_9SPHN</name>
<dbReference type="AlphaFoldDB" id="A0A6G7ZNW4"/>
<dbReference type="InterPro" id="IPR007269">
    <property type="entry name" value="ICMT_MeTrfase"/>
</dbReference>
<protein>
    <submittedName>
        <fullName evidence="6">DUF1295 domain-containing protein</fullName>
    </submittedName>
</protein>
<evidence type="ECO:0000256" key="4">
    <source>
        <dbReference type="ARBA" id="ARBA00023136"/>
    </source>
</evidence>
<keyword evidence="7" id="KW-1185">Reference proteome</keyword>
<evidence type="ECO:0000313" key="7">
    <source>
        <dbReference type="Proteomes" id="UP000502502"/>
    </source>
</evidence>